<organism evidence="2 3">
    <name type="scientific">Plectosphaerella cucumerina</name>
    <dbReference type="NCBI Taxonomy" id="40658"/>
    <lineage>
        <taxon>Eukaryota</taxon>
        <taxon>Fungi</taxon>
        <taxon>Dikarya</taxon>
        <taxon>Ascomycota</taxon>
        <taxon>Pezizomycotina</taxon>
        <taxon>Sordariomycetes</taxon>
        <taxon>Hypocreomycetidae</taxon>
        <taxon>Glomerellales</taxon>
        <taxon>Plectosphaerellaceae</taxon>
        <taxon>Plectosphaerella</taxon>
    </lineage>
</organism>
<dbReference type="Proteomes" id="UP000813385">
    <property type="component" value="Unassembled WGS sequence"/>
</dbReference>
<dbReference type="EMBL" id="JAGPXD010000004">
    <property type="protein sequence ID" value="KAH7358796.1"/>
    <property type="molecule type" value="Genomic_DNA"/>
</dbReference>
<gene>
    <name evidence="2" type="ORF">B0T11DRAFT_108202</name>
</gene>
<feature type="region of interest" description="Disordered" evidence="1">
    <location>
        <begin position="1"/>
        <end position="21"/>
    </location>
</feature>
<sequence length="285" mass="30972">MTRHDTATPYPGSRYPRKGSRMMALQGPGPCVRHLQRRLLVPQSATTDHGAARCGVVRCRSGAGDVLSRYEPPAQPFLLDAVICSRDQPFGQLLGREAHLYEPRRAIIFSQARMAFDHYPIHQSLGHGVTMAIANNRTVVRSDGRCRGRMKAGGFRPPCHADAGARAPVQFRPVSAALVDERGRQVQSGPGPAAAERGTGPFLFLLVAETEPDPAHLPQLPLQWILSFPNLPYLTFYSGQDPSGPFLPACPAAHCLLPTRPNQSRPFRTWLGLSLGGGQAPSHLA</sequence>
<reference evidence="2" key="1">
    <citation type="journal article" date="2021" name="Nat. Commun.">
        <title>Genetic determinants of endophytism in the Arabidopsis root mycobiome.</title>
        <authorList>
            <person name="Mesny F."/>
            <person name="Miyauchi S."/>
            <person name="Thiergart T."/>
            <person name="Pickel B."/>
            <person name="Atanasova L."/>
            <person name="Karlsson M."/>
            <person name="Huettel B."/>
            <person name="Barry K.W."/>
            <person name="Haridas S."/>
            <person name="Chen C."/>
            <person name="Bauer D."/>
            <person name="Andreopoulos W."/>
            <person name="Pangilinan J."/>
            <person name="LaButti K."/>
            <person name="Riley R."/>
            <person name="Lipzen A."/>
            <person name="Clum A."/>
            <person name="Drula E."/>
            <person name="Henrissat B."/>
            <person name="Kohler A."/>
            <person name="Grigoriev I.V."/>
            <person name="Martin F.M."/>
            <person name="Hacquard S."/>
        </authorList>
    </citation>
    <scope>NUCLEOTIDE SEQUENCE</scope>
    <source>
        <strain evidence="2">MPI-CAGE-AT-0016</strain>
    </source>
</reference>
<proteinExistence type="predicted"/>
<evidence type="ECO:0000313" key="3">
    <source>
        <dbReference type="Proteomes" id="UP000813385"/>
    </source>
</evidence>
<keyword evidence="3" id="KW-1185">Reference proteome</keyword>
<protein>
    <submittedName>
        <fullName evidence="2">Uncharacterized protein</fullName>
    </submittedName>
</protein>
<dbReference type="AlphaFoldDB" id="A0A8K0T9M1"/>
<evidence type="ECO:0000313" key="2">
    <source>
        <dbReference type="EMBL" id="KAH7358796.1"/>
    </source>
</evidence>
<name>A0A8K0T9M1_9PEZI</name>
<accession>A0A8K0T9M1</accession>
<evidence type="ECO:0000256" key="1">
    <source>
        <dbReference type="SAM" id="MobiDB-lite"/>
    </source>
</evidence>
<comment type="caution">
    <text evidence="2">The sequence shown here is derived from an EMBL/GenBank/DDBJ whole genome shotgun (WGS) entry which is preliminary data.</text>
</comment>